<keyword evidence="13" id="KW-1185">Reference proteome</keyword>
<evidence type="ECO:0000256" key="9">
    <source>
        <dbReference type="ARBA" id="ARBA00047885"/>
    </source>
</evidence>
<evidence type="ECO:0000256" key="11">
    <source>
        <dbReference type="PIRSR" id="PIRSR016958-1"/>
    </source>
</evidence>
<evidence type="ECO:0000256" key="1">
    <source>
        <dbReference type="ARBA" id="ARBA00009059"/>
    </source>
</evidence>
<dbReference type="SUPFAM" id="SSF53335">
    <property type="entry name" value="S-adenosyl-L-methionine-dependent methyltransferases"/>
    <property type="match status" value="1"/>
</dbReference>
<dbReference type="CDD" id="cd02440">
    <property type="entry name" value="AdoMet_MTases"/>
    <property type="match status" value="1"/>
</dbReference>
<dbReference type="PANTHER" id="PTHR12753">
    <property type="entry name" value="AD-003 - RELATED"/>
    <property type="match status" value="1"/>
</dbReference>
<dbReference type="AlphaFoldDB" id="G4TED3"/>
<dbReference type="EC" id="2.1.1.244" evidence="5"/>
<reference evidence="12 13" key="1">
    <citation type="journal article" date="2011" name="PLoS Pathog.">
        <title>Endophytic Life Strategies Decoded by Genome and Transcriptome Analyses of the Mutualistic Root Symbiont Piriformospora indica.</title>
        <authorList>
            <person name="Zuccaro A."/>
            <person name="Lahrmann U."/>
            <person name="Guldener U."/>
            <person name="Langen G."/>
            <person name="Pfiffi S."/>
            <person name="Biedenkopf D."/>
            <person name="Wong P."/>
            <person name="Samans B."/>
            <person name="Grimm C."/>
            <person name="Basiewicz M."/>
            <person name="Murat C."/>
            <person name="Martin F."/>
            <person name="Kogel K.H."/>
        </authorList>
    </citation>
    <scope>NUCLEOTIDE SEQUENCE [LARGE SCALE GENOMIC DNA]</scope>
    <source>
        <strain evidence="12 13">DSM 11827</strain>
    </source>
</reference>
<dbReference type="GO" id="GO:0032259">
    <property type="term" value="P:methylation"/>
    <property type="evidence" value="ECO:0007669"/>
    <property type="project" value="UniProtKB-KW"/>
</dbReference>
<gene>
    <name evidence="12" type="ORF">PIIN_03627</name>
</gene>
<dbReference type="GO" id="GO:0005737">
    <property type="term" value="C:cytoplasm"/>
    <property type="evidence" value="ECO:0007669"/>
    <property type="project" value="TreeGrafter"/>
</dbReference>
<dbReference type="InterPro" id="IPR008576">
    <property type="entry name" value="MeTrfase_NTM1"/>
</dbReference>
<comment type="catalytic activity">
    <reaction evidence="10">
        <text>N-terminal L-alanyl-L-prolyl-L-lysyl-[protein] + 3 S-adenosyl-L-methionine = N-terminal N,N,N-trimethyl-L-alanyl-L-prolyl-L-lysyl-[protein] + 3 S-adenosyl-L-homocysteine + 3 H(+)</text>
        <dbReference type="Rhea" id="RHEA:54712"/>
        <dbReference type="Rhea" id="RHEA-COMP:13785"/>
        <dbReference type="Rhea" id="RHEA-COMP:13971"/>
        <dbReference type="ChEBI" id="CHEBI:15378"/>
        <dbReference type="ChEBI" id="CHEBI:57856"/>
        <dbReference type="ChEBI" id="CHEBI:59789"/>
        <dbReference type="ChEBI" id="CHEBI:138057"/>
        <dbReference type="ChEBI" id="CHEBI:138315"/>
        <dbReference type="EC" id="2.1.1.244"/>
    </reaction>
</comment>
<dbReference type="Proteomes" id="UP000007148">
    <property type="component" value="Unassembled WGS sequence"/>
</dbReference>
<feature type="binding site" evidence="11">
    <location>
        <position position="81"/>
    </location>
    <ligand>
        <name>S-adenosyl-L-methionine</name>
        <dbReference type="ChEBI" id="CHEBI:59789"/>
    </ligand>
</feature>
<evidence type="ECO:0000256" key="10">
    <source>
        <dbReference type="ARBA" id="ARBA00048167"/>
    </source>
</evidence>
<proteinExistence type="inferred from homology"/>
<dbReference type="EMBL" id="CAFZ01000060">
    <property type="protein sequence ID" value="CCA69688.1"/>
    <property type="molecule type" value="Genomic_DNA"/>
</dbReference>
<evidence type="ECO:0000256" key="6">
    <source>
        <dbReference type="ARBA" id="ARBA00039449"/>
    </source>
</evidence>
<name>G4TED3_SERID</name>
<keyword evidence="3 12" id="KW-0808">Transferase</keyword>
<comment type="caution">
    <text evidence="12">The sequence shown here is derived from an EMBL/GenBank/DDBJ whole genome shotgun (WGS) entry which is preliminary data.</text>
</comment>
<sequence length="261" mass="28907">MANPNLQAGLEYWENQEATVDGVLGGYGTGSLPRVDALSSRLLLLKMLPNLSTIDSPLRRLNTSSERPRFRALDVGAGVGRVTDTVLLQLMDEVIVVEPVEPLIKQAVAGSVNWKGVQSLQKGVIFVKKPLQKFNPVDTIAEEDIFARAGAPVDLSSPSSFHVVWCQWCLGHLSDKQLVKFLKQAKQALTADGLIIVKENICEPAKQGEPESVYDPDDSSLTRSHRTWIRVFEEAGLKVLKQEIQKGFPRELYEVRAYVLS</sequence>
<dbReference type="GO" id="GO:0071885">
    <property type="term" value="F:N-terminal protein N-methyltransferase activity"/>
    <property type="evidence" value="ECO:0007669"/>
    <property type="project" value="UniProtKB-EC"/>
</dbReference>
<keyword evidence="2 12" id="KW-0489">Methyltransferase</keyword>
<dbReference type="InParanoid" id="G4TED3"/>
<feature type="binding site" evidence="11">
    <location>
        <begin position="131"/>
        <end position="132"/>
    </location>
    <ligand>
        <name>S-adenosyl-L-methionine</name>
        <dbReference type="ChEBI" id="CHEBI:59789"/>
    </ligand>
</feature>
<dbReference type="PIRSF" id="PIRSF016958">
    <property type="entry name" value="DUF858_MeTrfase_lik"/>
    <property type="match status" value="1"/>
</dbReference>
<evidence type="ECO:0000313" key="12">
    <source>
        <dbReference type="EMBL" id="CCA69688.1"/>
    </source>
</evidence>
<dbReference type="eggNOG" id="KOG3178">
    <property type="taxonomic scope" value="Eukaryota"/>
</dbReference>
<feature type="binding site" evidence="11">
    <location>
        <position position="76"/>
    </location>
    <ligand>
        <name>S-adenosyl-L-methionine</name>
        <dbReference type="ChEBI" id="CHEBI:59789"/>
    </ligand>
</feature>
<evidence type="ECO:0000256" key="8">
    <source>
        <dbReference type="ARBA" id="ARBA00047306"/>
    </source>
</evidence>
<comment type="catalytic activity">
    <reaction evidence="9">
        <text>N-terminal L-prolyl-L-prolyl-L-lysyl-[protein] + 2 S-adenosyl-L-methionine = N-terminal N,N-dimethyl-L-prolyl-L-prolyl-L-lysyl-[protein] + 2 S-adenosyl-L-homocysteine + 2 H(+)</text>
        <dbReference type="Rhea" id="RHEA:54736"/>
        <dbReference type="Rhea" id="RHEA-COMP:13787"/>
        <dbReference type="Rhea" id="RHEA-COMP:13974"/>
        <dbReference type="ChEBI" id="CHEBI:15378"/>
        <dbReference type="ChEBI" id="CHEBI:57856"/>
        <dbReference type="ChEBI" id="CHEBI:59789"/>
        <dbReference type="ChEBI" id="CHEBI:138059"/>
        <dbReference type="ChEBI" id="CHEBI:138318"/>
        <dbReference type="EC" id="2.1.1.244"/>
    </reaction>
</comment>
<protein>
    <recommendedName>
        <fullName evidence="6">Alpha N-terminal protein methyltransferase 1</fullName>
        <ecNumber evidence="5">2.1.1.244</ecNumber>
    </recommendedName>
    <alternativeName>
        <fullName evidence="7">X-Pro-Lys N-terminal protein methyltransferase 1</fullName>
    </alternativeName>
</protein>
<evidence type="ECO:0000256" key="2">
    <source>
        <dbReference type="ARBA" id="ARBA00022603"/>
    </source>
</evidence>
<evidence type="ECO:0000256" key="4">
    <source>
        <dbReference type="ARBA" id="ARBA00022691"/>
    </source>
</evidence>
<dbReference type="Gene3D" id="3.40.50.150">
    <property type="entry name" value="Vaccinia Virus protein VP39"/>
    <property type="match status" value="1"/>
</dbReference>
<keyword evidence="4 11" id="KW-0949">S-adenosyl-L-methionine</keyword>
<dbReference type="PANTHER" id="PTHR12753:SF0">
    <property type="entry name" value="ALPHA N-TERMINAL PROTEIN METHYLTRANSFERASE 1"/>
    <property type="match status" value="1"/>
</dbReference>
<dbReference type="STRING" id="1109443.G4TED3"/>
<dbReference type="FunCoup" id="G4TED3">
    <property type="interactions" value="451"/>
</dbReference>
<dbReference type="HOGENOM" id="CLU_055356_0_0_1"/>
<comment type="similarity">
    <text evidence="1">Belongs to the methyltransferase superfamily. NTM1 family.</text>
</comment>
<accession>G4TED3</accession>
<dbReference type="OrthoDB" id="1298661at2759"/>
<evidence type="ECO:0000256" key="3">
    <source>
        <dbReference type="ARBA" id="ARBA00022679"/>
    </source>
</evidence>
<dbReference type="OMA" id="PVRMYCL"/>
<comment type="catalytic activity">
    <reaction evidence="8">
        <text>N-terminal L-seryl-L-prolyl-L-lysyl-[protein] + 3 S-adenosyl-L-methionine = N-terminal N,N,N-trimethyl-L-seryl-L-prolyl-L-lysyl-[protein] + 3 S-adenosyl-L-homocysteine + 3 H(+)</text>
        <dbReference type="Rhea" id="RHEA:54724"/>
        <dbReference type="Rhea" id="RHEA-COMP:13789"/>
        <dbReference type="Rhea" id="RHEA-COMP:13973"/>
        <dbReference type="ChEBI" id="CHEBI:15378"/>
        <dbReference type="ChEBI" id="CHEBI:57856"/>
        <dbReference type="ChEBI" id="CHEBI:59789"/>
        <dbReference type="ChEBI" id="CHEBI:138061"/>
        <dbReference type="ChEBI" id="CHEBI:138317"/>
        <dbReference type="EC" id="2.1.1.244"/>
    </reaction>
</comment>
<organism evidence="12 13">
    <name type="scientific">Serendipita indica (strain DSM 11827)</name>
    <name type="common">Root endophyte fungus</name>
    <name type="synonym">Piriformospora indica</name>
    <dbReference type="NCBI Taxonomy" id="1109443"/>
    <lineage>
        <taxon>Eukaryota</taxon>
        <taxon>Fungi</taxon>
        <taxon>Dikarya</taxon>
        <taxon>Basidiomycota</taxon>
        <taxon>Agaricomycotina</taxon>
        <taxon>Agaricomycetes</taxon>
        <taxon>Sebacinales</taxon>
        <taxon>Serendipitaceae</taxon>
        <taxon>Serendipita</taxon>
    </lineage>
</organism>
<evidence type="ECO:0000256" key="5">
    <source>
        <dbReference type="ARBA" id="ARBA00039112"/>
    </source>
</evidence>
<feature type="binding site" evidence="11">
    <location>
        <position position="167"/>
    </location>
    <ligand>
        <name>S-adenosyl-L-methionine</name>
        <dbReference type="ChEBI" id="CHEBI:59789"/>
    </ligand>
</feature>
<dbReference type="InterPro" id="IPR029063">
    <property type="entry name" value="SAM-dependent_MTases_sf"/>
</dbReference>
<evidence type="ECO:0000313" key="13">
    <source>
        <dbReference type="Proteomes" id="UP000007148"/>
    </source>
</evidence>
<dbReference type="Pfam" id="PF05891">
    <property type="entry name" value="Methyltransf_PK"/>
    <property type="match status" value="1"/>
</dbReference>
<evidence type="ECO:0000256" key="7">
    <source>
        <dbReference type="ARBA" id="ARBA00043129"/>
    </source>
</evidence>